<dbReference type="InterPro" id="IPR001029">
    <property type="entry name" value="Flagellin_N"/>
</dbReference>
<dbReference type="PANTHER" id="PTHR42792">
    <property type="entry name" value="FLAGELLIN"/>
    <property type="match status" value="1"/>
</dbReference>
<dbReference type="GO" id="GO:0005198">
    <property type="term" value="F:structural molecule activity"/>
    <property type="evidence" value="ECO:0007669"/>
    <property type="project" value="InterPro"/>
</dbReference>
<dbReference type="Pfam" id="PF00669">
    <property type="entry name" value="Flagellin_N"/>
    <property type="match status" value="1"/>
</dbReference>
<comment type="similarity">
    <text evidence="3">Belongs to the bacterial flagellin family.</text>
</comment>
<dbReference type="AlphaFoldDB" id="N9VJZ8"/>
<evidence type="ECO:0000259" key="6">
    <source>
        <dbReference type="Pfam" id="PF00669"/>
    </source>
</evidence>
<evidence type="ECO:0000256" key="2">
    <source>
        <dbReference type="ARBA" id="ARBA00004613"/>
    </source>
</evidence>
<evidence type="ECO:0000313" key="7">
    <source>
        <dbReference type="EMBL" id="ENY71958.1"/>
    </source>
</evidence>
<evidence type="ECO:0000313" key="8">
    <source>
        <dbReference type="Proteomes" id="UP000023775"/>
    </source>
</evidence>
<keyword evidence="8" id="KW-1185">Reference proteome</keyword>
<gene>
    <name evidence="7" type="primary">flgL</name>
    <name evidence="7" type="ORF">G114_10505</name>
</gene>
<dbReference type="GO" id="GO:0009424">
    <property type="term" value="C:bacterial-type flagellum hook"/>
    <property type="evidence" value="ECO:0007669"/>
    <property type="project" value="InterPro"/>
</dbReference>
<keyword evidence="4" id="KW-0964">Secreted</keyword>
<accession>N9VJZ8</accession>
<evidence type="ECO:0000256" key="5">
    <source>
        <dbReference type="ARBA" id="ARBA00023143"/>
    </source>
</evidence>
<dbReference type="InterPro" id="IPR001492">
    <property type="entry name" value="Flagellin"/>
</dbReference>
<dbReference type="PANTHER" id="PTHR42792:SF1">
    <property type="entry name" value="FLAGELLAR HOOK-ASSOCIATED PROTEIN 3"/>
    <property type="match status" value="1"/>
</dbReference>
<dbReference type="GO" id="GO:0071973">
    <property type="term" value="P:bacterial-type flagellum-dependent cell motility"/>
    <property type="evidence" value="ECO:0007669"/>
    <property type="project" value="InterPro"/>
</dbReference>
<sequence length="401" mass="43712">MRITTNMIYNRNISALTSTNERLSAAYEQLMTGDRFKTAGEDPSAMGQKLELTNEIELFKQYTVNGGLLENSLAHEETIVTALNDAMMSATTLIQKSNNASMGQGEREAIANELTGLQKQMFDLINTKNSQGEYIFGGNKNMTPPYARDAAGVYQFQGDTGQRLLQVSPTVMIEASDNGMDLFESIATRRTASATTANMTVMVKEQSQYDSFFANSYKPSGTNLFTVTTTTGTPDKYTITDPGGAVLQTGDYKSGESVAFQGLELTLSVPAGGAAQTFKLDAPKNDNILNGLEQYITDLKDPNLTSSQFRDSVADVTSHIQNARLRMDRAQGDIGARMNGLSQAMASNSALDSFNQDVRAKVSEVDLYRVISDLSKEDAALTASQLSFSKISKLTLFDYIR</sequence>
<dbReference type="PATRIC" id="fig|1268237.3.peg.2068"/>
<dbReference type="eggNOG" id="COG1344">
    <property type="taxonomic scope" value="Bacteria"/>
</dbReference>
<dbReference type="NCBIfam" id="TIGR02550">
    <property type="entry name" value="flagell_flgL"/>
    <property type="match status" value="1"/>
</dbReference>
<dbReference type="OrthoDB" id="9768249at2"/>
<keyword evidence="5" id="KW-0975">Bacterial flagellum</keyword>
<keyword evidence="7" id="KW-0969">Cilium</keyword>
<evidence type="ECO:0000256" key="1">
    <source>
        <dbReference type="ARBA" id="ARBA00004365"/>
    </source>
</evidence>
<protein>
    <submittedName>
        <fullName evidence="7">Flagellar hook-associated protein FlgL</fullName>
    </submittedName>
</protein>
<evidence type="ECO:0000256" key="3">
    <source>
        <dbReference type="ARBA" id="ARBA00005709"/>
    </source>
</evidence>
<dbReference type="GO" id="GO:0005576">
    <property type="term" value="C:extracellular region"/>
    <property type="evidence" value="ECO:0007669"/>
    <property type="project" value="UniProtKB-SubCell"/>
</dbReference>
<dbReference type="RefSeq" id="WP_005353113.1">
    <property type="nucleotide sequence ID" value="NZ_APVG01000024.1"/>
</dbReference>
<evidence type="ECO:0000256" key="4">
    <source>
        <dbReference type="ARBA" id="ARBA00022525"/>
    </source>
</evidence>
<dbReference type="SUPFAM" id="SSF64518">
    <property type="entry name" value="Phase 1 flagellin"/>
    <property type="match status" value="1"/>
</dbReference>
<feature type="domain" description="Flagellin N-terminal" evidence="6">
    <location>
        <begin position="3"/>
        <end position="140"/>
    </location>
</feature>
<organism evidence="7 8">
    <name type="scientific">Aeromonas diversa CDC 2478-85</name>
    <dbReference type="NCBI Taxonomy" id="1268237"/>
    <lineage>
        <taxon>Bacteria</taxon>
        <taxon>Pseudomonadati</taxon>
        <taxon>Pseudomonadota</taxon>
        <taxon>Gammaproteobacteria</taxon>
        <taxon>Aeromonadales</taxon>
        <taxon>Aeromonadaceae</taxon>
        <taxon>Aeromonas</taxon>
    </lineage>
</organism>
<name>N9VJZ8_9GAMM</name>
<comment type="caution">
    <text evidence="7">The sequence shown here is derived from an EMBL/GenBank/DDBJ whole genome shotgun (WGS) entry which is preliminary data.</text>
</comment>
<keyword evidence="7" id="KW-0966">Cell projection</keyword>
<dbReference type="EMBL" id="APVG01000024">
    <property type="protein sequence ID" value="ENY71958.1"/>
    <property type="molecule type" value="Genomic_DNA"/>
</dbReference>
<reference evidence="7 8" key="1">
    <citation type="journal article" date="2013" name="Genome Announc.">
        <title>Draft Genome Sequence of the Aeromonas diversa Type Strain.</title>
        <authorList>
            <person name="Farfan M."/>
            <person name="Spataro N."/>
            <person name="Sanglas A."/>
            <person name="Albarral V."/>
            <person name="Loren J.G."/>
            <person name="Bosch E."/>
            <person name="Fuste M.C."/>
        </authorList>
    </citation>
    <scope>NUCLEOTIDE SEQUENCE [LARGE SCALE GENOMIC DNA]</scope>
    <source>
        <strain evidence="7 8">2478-85</strain>
    </source>
</reference>
<keyword evidence="7" id="KW-0282">Flagellum</keyword>
<dbReference type="Gene3D" id="1.20.1330.10">
    <property type="entry name" value="f41 fragment of flagellin, N-terminal domain"/>
    <property type="match status" value="2"/>
</dbReference>
<dbReference type="InterPro" id="IPR013384">
    <property type="entry name" value="Flagell_FlgL"/>
</dbReference>
<comment type="subcellular location">
    <subcellularLocation>
        <location evidence="1">Bacterial flagellum</location>
    </subcellularLocation>
    <subcellularLocation>
        <location evidence="2">Secreted</location>
    </subcellularLocation>
</comment>
<proteinExistence type="inferred from homology"/>
<dbReference type="Proteomes" id="UP000023775">
    <property type="component" value="Unassembled WGS sequence"/>
</dbReference>